<protein>
    <submittedName>
        <fullName evidence="2">Hint domain-containing protein</fullName>
    </submittedName>
</protein>
<dbReference type="STRING" id="564137.SAMN04488238_102438"/>
<gene>
    <name evidence="2" type="ORF">SAMN04488238_102438</name>
</gene>
<evidence type="ECO:0000259" key="1">
    <source>
        <dbReference type="Pfam" id="PF13403"/>
    </source>
</evidence>
<feature type="domain" description="Hedgehog/Intein (Hint)" evidence="1">
    <location>
        <begin position="23"/>
        <end position="158"/>
    </location>
</feature>
<dbReference type="Pfam" id="PF13403">
    <property type="entry name" value="Hint_2"/>
    <property type="match status" value="1"/>
</dbReference>
<sequence length="198" mass="21249">MPHSTLISLKSAALAARASLRGGFATGTTISTPRGPVPVQNLRRGDVIRDAEGGLHILRGVQQRSLAPQAMIEIDTRALGHDGAESDDTGETLSLAADQQVLYADWRTCILGHSAPVPIAAGRLCDGLAVRRSRKPATQVHTLSFDMSVTVLANGLPCPCPARRPPHPVAPIAPTRRSAARYTLFRDITLPRWTDRLD</sequence>
<name>A0A1H2UN45_9RHOB</name>
<dbReference type="InterPro" id="IPR028992">
    <property type="entry name" value="Hedgehog/Intein_dom"/>
</dbReference>
<dbReference type="RefSeq" id="WP_176846892.1">
    <property type="nucleotide sequence ID" value="NZ_CP061498.1"/>
</dbReference>
<proteinExistence type="predicted"/>
<reference evidence="2 3" key="1">
    <citation type="submission" date="2016-10" db="EMBL/GenBank/DDBJ databases">
        <authorList>
            <person name="de Groot N.N."/>
        </authorList>
    </citation>
    <scope>NUCLEOTIDE SEQUENCE [LARGE SCALE GENOMIC DNA]</scope>
    <source>
        <strain evidence="2 3">CGMCC 1.8894</strain>
    </source>
</reference>
<dbReference type="AlphaFoldDB" id="A0A1H2UN45"/>
<accession>A0A1H2UN45</accession>
<dbReference type="EMBL" id="FNOM01000002">
    <property type="protein sequence ID" value="SDW57505.1"/>
    <property type="molecule type" value="Genomic_DNA"/>
</dbReference>
<dbReference type="Proteomes" id="UP000198539">
    <property type="component" value="Unassembled WGS sequence"/>
</dbReference>
<evidence type="ECO:0000313" key="3">
    <source>
        <dbReference type="Proteomes" id="UP000198539"/>
    </source>
</evidence>
<evidence type="ECO:0000313" key="2">
    <source>
        <dbReference type="EMBL" id="SDW57505.1"/>
    </source>
</evidence>
<organism evidence="2 3">
    <name type="scientific">Roseicitreum antarcticum</name>
    <dbReference type="NCBI Taxonomy" id="564137"/>
    <lineage>
        <taxon>Bacteria</taxon>
        <taxon>Pseudomonadati</taxon>
        <taxon>Pseudomonadota</taxon>
        <taxon>Alphaproteobacteria</taxon>
        <taxon>Rhodobacterales</taxon>
        <taxon>Paracoccaceae</taxon>
        <taxon>Roseicitreum</taxon>
    </lineage>
</organism>
<keyword evidence="3" id="KW-1185">Reference proteome</keyword>